<dbReference type="AlphaFoldDB" id="A0A084EZA1"/>
<evidence type="ECO:0000313" key="1">
    <source>
        <dbReference type="EMBL" id="QKY72751.1"/>
    </source>
</evidence>
<dbReference type="EMBL" id="CP071491">
    <property type="protein sequence ID" value="QSX16200.1"/>
    <property type="molecule type" value="Genomic_DNA"/>
</dbReference>
<organism evidence="1 4">
    <name type="scientific">Glaesserella parasuis</name>
    <name type="common">Haemophilus parasuis</name>
    <dbReference type="NCBI Taxonomy" id="738"/>
    <lineage>
        <taxon>Bacteria</taxon>
        <taxon>Pseudomonadati</taxon>
        <taxon>Pseudomonadota</taxon>
        <taxon>Gammaproteobacteria</taxon>
        <taxon>Pasteurellales</taxon>
        <taxon>Pasteurellaceae</taxon>
        <taxon>Glaesserella</taxon>
    </lineage>
</organism>
<reference evidence="1 4" key="1">
    <citation type="submission" date="2019-06" db="EMBL/GenBank/DDBJ databases">
        <title>Complete genome sequence of Haemophilus parasuis HPS412.</title>
        <authorList>
            <person name="Yang S."/>
            <person name="Huang C."/>
        </authorList>
    </citation>
    <scope>NUCLEOTIDE SEQUENCE [LARGE SCALE GENOMIC DNA]</scope>
    <source>
        <strain evidence="1 4">HPS412</strain>
    </source>
</reference>
<evidence type="ECO:0000313" key="4">
    <source>
        <dbReference type="Proteomes" id="UP000509790"/>
    </source>
</evidence>
<dbReference type="Proteomes" id="UP001222296">
    <property type="component" value="Chromosome"/>
</dbReference>
<reference evidence="2" key="2">
    <citation type="submission" date="2021-03" db="EMBL/GenBank/DDBJ databases">
        <title>Characterization of a novel Integrative Conjugative Element in Glaesserella parasuis.</title>
        <authorList>
            <person name="Hu G."/>
            <person name="Sun H."/>
        </authorList>
    </citation>
    <scope>NUCLEOTIDE SEQUENCE</scope>
    <source>
        <strain evidence="2">GHP1807</strain>
    </source>
</reference>
<protein>
    <submittedName>
        <fullName evidence="1">Uncharacterized protein</fullName>
    </submittedName>
</protein>
<evidence type="ECO:0000313" key="3">
    <source>
        <dbReference type="EMBL" id="WGE10958.1"/>
    </source>
</evidence>
<dbReference type="GeneID" id="66619402"/>
<dbReference type="EMBL" id="CP041334">
    <property type="protein sequence ID" value="QKY72751.1"/>
    <property type="molecule type" value="Genomic_DNA"/>
</dbReference>
<gene>
    <name evidence="1" type="ORF">FLK62_05455</name>
    <name evidence="2" type="ORF">J1G54_07340</name>
    <name evidence="3" type="ORF">QBL01_05125</name>
</gene>
<dbReference type="EMBL" id="CP121769">
    <property type="protein sequence ID" value="WGE10958.1"/>
    <property type="molecule type" value="Genomic_DNA"/>
</dbReference>
<proteinExistence type="predicted"/>
<accession>A0A084EZA1</accession>
<dbReference type="Proteomes" id="UP000662736">
    <property type="component" value="Chromosome"/>
</dbReference>
<evidence type="ECO:0000313" key="2">
    <source>
        <dbReference type="EMBL" id="QSX16200.1"/>
    </source>
</evidence>
<sequence length="136" mass="15883">MKRKTLFSISPHEPSIVELKKMLSEQQQKQVEALITYIKQRVGTLKYIKTHPYRVTNMNYIRLRLIGIKNNQEESFDLMMVLAGYTELPTLEQPNTYRLNINVTDTTDAFWLVELLKHELSTQTVDNHIAISDTES</sequence>
<reference evidence="3" key="3">
    <citation type="submission" date="2023-04" db="EMBL/GenBank/DDBJ databases">
        <title>Molecular characterization of the Integrative and Conjugative elements harboring multidrug-resistance gene from Glaesserella (Haemophilus) parasuis.</title>
        <authorList>
            <person name="Che Y."/>
            <person name="Zhou L."/>
        </authorList>
    </citation>
    <scope>NUCLEOTIDE SEQUENCE</scope>
    <source>
        <strain evidence="3">Z44</strain>
    </source>
</reference>
<dbReference type="OrthoDB" id="5682326at2"/>
<dbReference type="RefSeq" id="WP_021112513.1">
    <property type="nucleotide sequence ID" value="NZ_CP041334.1"/>
</dbReference>
<dbReference type="Proteomes" id="UP000509790">
    <property type="component" value="Chromosome"/>
</dbReference>
<name>A0A084EZA1_GLAPU</name>